<dbReference type="Proteomes" id="UP001346869">
    <property type="component" value="Unassembled WGS sequence"/>
</dbReference>
<name>A0AAN7Y485_ELEMC</name>
<organism evidence="1 2">
    <name type="scientific">Eleginops maclovinus</name>
    <name type="common">Patagonian blennie</name>
    <name type="synonym">Eleginus maclovinus</name>
    <dbReference type="NCBI Taxonomy" id="56733"/>
    <lineage>
        <taxon>Eukaryota</taxon>
        <taxon>Metazoa</taxon>
        <taxon>Chordata</taxon>
        <taxon>Craniata</taxon>
        <taxon>Vertebrata</taxon>
        <taxon>Euteleostomi</taxon>
        <taxon>Actinopterygii</taxon>
        <taxon>Neopterygii</taxon>
        <taxon>Teleostei</taxon>
        <taxon>Neoteleostei</taxon>
        <taxon>Acanthomorphata</taxon>
        <taxon>Eupercaria</taxon>
        <taxon>Perciformes</taxon>
        <taxon>Notothenioidei</taxon>
        <taxon>Eleginopidae</taxon>
        <taxon>Eleginops</taxon>
    </lineage>
</organism>
<evidence type="ECO:0000313" key="2">
    <source>
        <dbReference type="Proteomes" id="UP001346869"/>
    </source>
</evidence>
<proteinExistence type="predicted"/>
<protein>
    <submittedName>
        <fullName evidence="1">Uncharacterized protein</fullName>
    </submittedName>
</protein>
<comment type="caution">
    <text evidence="1">The sequence shown here is derived from an EMBL/GenBank/DDBJ whole genome shotgun (WGS) entry which is preliminary data.</text>
</comment>
<gene>
    <name evidence="1" type="ORF">PBY51_018713</name>
</gene>
<dbReference type="EMBL" id="JAUZQC010000003">
    <property type="protein sequence ID" value="KAK5873695.1"/>
    <property type="molecule type" value="Genomic_DNA"/>
</dbReference>
<evidence type="ECO:0000313" key="1">
    <source>
        <dbReference type="EMBL" id="KAK5873695.1"/>
    </source>
</evidence>
<reference evidence="1 2" key="1">
    <citation type="journal article" date="2023" name="Genes (Basel)">
        <title>Chromosome-Level Genome Assembly and Circadian Gene Repertoire of the Patagonia Blennie Eleginops maclovinus-The Closest Ancestral Proxy of Antarctic Cryonotothenioids.</title>
        <authorList>
            <person name="Cheng C.C."/>
            <person name="Rivera-Colon A.G."/>
            <person name="Minhas B.F."/>
            <person name="Wilson L."/>
            <person name="Rayamajhi N."/>
            <person name="Vargas-Chacoff L."/>
            <person name="Catchen J.M."/>
        </authorList>
    </citation>
    <scope>NUCLEOTIDE SEQUENCE [LARGE SCALE GENOMIC DNA]</scope>
    <source>
        <strain evidence="1">JMC-PN-2008</strain>
    </source>
</reference>
<sequence>MSHYPNTANLFIQPVAFPRHNTGAEARGCASVINWSVPILRQQERADFPSSTLWATAHGGATFRISWS</sequence>
<reference evidence="1 2" key="2">
    <citation type="journal article" date="2023" name="Mol. Biol. Evol.">
        <title>Genomics of Secondarily Temperate Adaptation in the Only Non-Antarctic Icefish.</title>
        <authorList>
            <person name="Rivera-Colon A.G."/>
            <person name="Rayamajhi N."/>
            <person name="Minhas B.F."/>
            <person name="Madrigal G."/>
            <person name="Bilyk K.T."/>
            <person name="Yoon V."/>
            <person name="Hune M."/>
            <person name="Gregory S."/>
            <person name="Cheng C.H.C."/>
            <person name="Catchen J.M."/>
        </authorList>
    </citation>
    <scope>NUCLEOTIDE SEQUENCE [LARGE SCALE GENOMIC DNA]</scope>
    <source>
        <strain evidence="1">JMC-PN-2008</strain>
    </source>
</reference>
<dbReference type="AlphaFoldDB" id="A0AAN7Y485"/>
<accession>A0AAN7Y485</accession>
<keyword evidence="2" id="KW-1185">Reference proteome</keyword>